<dbReference type="Proteomes" id="UP001595855">
    <property type="component" value="Unassembled WGS sequence"/>
</dbReference>
<evidence type="ECO:0000313" key="2">
    <source>
        <dbReference type="Proteomes" id="UP001595855"/>
    </source>
</evidence>
<comment type="caution">
    <text evidence="1">The sequence shown here is derived from an EMBL/GenBank/DDBJ whole genome shotgun (WGS) entry which is preliminary data.</text>
</comment>
<keyword evidence="2" id="KW-1185">Reference proteome</keyword>
<evidence type="ECO:0000313" key="1">
    <source>
        <dbReference type="EMBL" id="MFC5018333.1"/>
    </source>
</evidence>
<dbReference type="RefSeq" id="WP_271415513.1">
    <property type="nucleotide sequence ID" value="NZ_BAAATN010000031.1"/>
</dbReference>
<organism evidence="1 2">
    <name type="scientific">Streptomyces lienomycini</name>
    <dbReference type="NCBI Taxonomy" id="284035"/>
    <lineage>
        <taxon>Bacteria</taxon>
        <taxon>Bacillati</taxon>
        <taxon>Actinomycetota</taxon>
        <taxon>Actinomycetes</taxon>
        <taxon>Kitasatosporales</taxon>
        <taxon>Streptomycetaceae</taxon>
        <taxon>Streptomyces</taxon>
    </lineage>
</organism>
<protein>
    <submittedName>
        <fullName evidence="1">Uncharacterized protein</fullName>
    </submittedName>
</protein>
<sequence>MTLLTGYDLECSGALLDGFTQWLLDRKGEEPSFVWMALVLEENFPGTRVIWFRGERSGNAEE</sequence>
<dbReference type="EMBL" id="JBHSJO010000001">
    <property type="protein sequence ID" value="MFC5018333.1"/>
    <property type="molecule type" value="Genomic_DNA"/>
</dbReference>
<gene>
    <name evidence="1" type="ORF">ACFPRC_26165</name>
</gene>
<accession>A0ABV9X0K0</accession>
<reference evidence="2" key="1">
    <citation type="journal article" date="2019" name="Int. J. Syst. Evol. Microbiol.">
        <title>The Global Catalogue of Microorganisms (GCM) 10K type strain sequencing project: providing services to taxonomists for standard genome sequencing and annotation.</title>
        <authorList>
            <consortium name="The Broad Institute Genomics Platform"/>
            <consortium name="The Broad Institute Genome Sequencing Center for Infectious Disease"/>
            <person name="Wu L."/>
            <person name="Ma J."/>
        </authorList>
    </citation>
    <scope>NUCLEOTIDE SEQUENCE [LARGE SCALE GENOMIC DNA]</scope>
    <source>
        <strain evidence="2">CGMCC 4.1542</strain>
    </source>
</reference>
<proteinExistence type="predicted"/>
<name>A0ABV9X0K0_9ACTN</name>